<reference evidence="6" key="1">
    <citation type="journal article" date="2019" name="Int. J. Syst. Evol. Microbiol.">
        <title>The Global Catalogue of Microorganisms (GCM) 10K type strain sequencing project: providing services to taxonomists for standard genome sequencing and annotation.</title>
        <authorList>
            <consortium name="The Broad Institute Genomics Platform"/>
            <consortium name="The Broad Institute Genome Sequencing Center for Infectious Disease"/>
            <person name="Wu L."/>
            <person name="Ma J."/>
        </authorList>
    </citation>
    <scope>NUCLEOTIDE SEQUENCE [LARGE SCALE GENOMIC DNA]</scope>
    <source>
        <strain evidence="6">CCM 7435</strain>
    </source>
</reference>
<dbReference type="CDD" id="cd01948">
    <property type="entry name" value="EAL"/>
    <property type="match status" value="1"/>
</dbReference>
<keyword evidence="2" id="KW-1133">Transmembrane helix</keyword>
<proteinExistence type="predicted"/>
<dbReference type="NCBIfam" id="TIGR00254">
    <property type="entry name" value="GGDEF"/>
    <property type="match status" value="1"/>
</dbReference>
<feature type="coiled-coil region" evidence="1">
    <location>
        <begin position="426"/>
        <end position="457"/>
    </location>
</feature>
<evidence type="ECO:0000259" key="3">
    <source>
        <dbReference type="PROSITE" id="PS50883"/>
    </source>
</evidence>
<dbReference type="Pfam" id="PF00563">
    <property type="entry name" value="EAL"/>
    <property type="match status" value="1"/>
</dbReference>
<evidence type="ECO:0000313" key="6">
    <source>
        <dbReference type="Proteomes" id="UP001597299"/>
    </source>
</evidence>
<dbReference type="InterPro" id="IPR001633">
    <property type="entry name" value="EAL_dom"/>
</dbReference>
<dbReference type="SUPFAM" id="SSF141868">
    <property type="entry name" value="EAL domain-like"/>
    <property type="match status" value="1"/>
</dbReference>
<feature type="domain" description="GGDEF" evidence="4">
    <location>
        <begin position="495"/>
        <end position="628"/>
    </location>
</feature>
<keyword evidence="2" id="KW-0812">Transmembrane</keyword>
<dbReference type="Gene3D" id="3.20.20.450">
    <property type="entry name" value="EAL domain"/>
    <property type="match status" value="1"/>
</dbReference>
<dbReference type="Pfam" id="PF12860">
    <property type="entry name" value="PAS_7"/>
    <property type="match status" value="1"/>
</dbReference>
<dbReference type="InterPro" id="IPR029787">
    <property type="entry name" value="Nucleotide_cyclase"/>
</dbReference>
<dbReference type="SMART" id="SM00052">
    <property type="entry name" value="EAL"/>
    <property type="match status" value="1"/>
</dbReference>
<feature type="domain" description="EAL" evidence="3">
    <location>
        <begin position="637"/>
        <end position="887"/>
    </location>
</feature>
<comment type="caution">
    <text evidence="5">The sequence shown here is derived from an EMBL/GenBank/DDBJ whole genome shotgun (WGS) entry which is preliminary data.</text>
</comment>
<dbReference type="InterPro" id="IPR035965">
    <property type="entry name" value="PAS-like_dom_sf"/>
</dbReference>
<dbReference type="CDD" id="cd01949">
    <property type="entry name" value="GGDEF"/>
    <property type="match status" value="1"/>
</dbReference>
<sequence length="891" mass="96554">MIRHRLQLIVIVGTAVFLLVMAVGLGILLDRGQRGAMATAEASLERASQAVENALNRQLLQVHGALASLSTLFAAAKASPQTPEIAGELLRGVNFQTLAYNDLMLVNAEGRVIAAARTRSLGRTLPFGAREFGAGTAALIGPVRNRVTGEWSLYISRRVPEWKGVTPVAEVPLAGLMGVLGEAGIDPRMQIQLERPDGQLIAALPHDELHTGEVPPSALGGRMPDGRVFLVPDGAEGPQLAVVRASLYDDVRVILTANRRAMLDDWHRDRDRLTFATGAAALLLVAFAAALLFALRQRERADAERARAAAVLRNAIEAMSDGFVMWDEQDRLVTCNQRYRDIYPIVAPFMLPGIRYEELIRKGVEVGQFPDAGPDAEAFVAGMVAWHRSGTGTDERRLPDGRWILVRERHTADGGIVGIRTDVTMLKTALAELAEANVRANEAAQEAQRQNAALTERESRIRFLAHHDDLTRLPNRVLFRERAEAALHGAKEQGVRMALLYLDLDRFKDVNDTLGHPIGDALLRAAADRLLGCVGDSDRIARLGGDEFAVISLAPAASAEAQILSGRIIETLSAPYSILGHSIAISVSVGIALADGMGTDADALLKQADLALYEAKAQGRGTYRIFAPEMDEHLRARLEMEADLRQALAAGQFELAYQPIFQLAQARLSGFEALLRWTHPRRGTVCPGLFIPLAEETGLIVEIGAWVLRRACEDIAGQPGELKVAINISPVQLAFGGIVETVGEVLRATGLDPGRLELEITETTLFADNQRNLDVLRRLRLLGVRIVLDDFGTGYSSLSHLRLFPLDKIKIDRSFVQEMPHRADSAAIVDALAALALRLGMTTTAEGIETAEQLDVVRRAGCTEGQGYYLGRPRPLQQALAEAGAAAGPLA</sequence>
<dbReference type="InterPro" id="IPR043128">
    <property type="entry name" value="Rev_trsase/Diguanyl_cyclase"/>
</dbReference>
<feature type="transmembrane region" description="Helical" evidence="2">
    <location>
        <begin position="6"/>
        <end position="29"/>
    </location>
</feature>
<dbReference type="Proteomes" id="UP001597299">
    <property type="component" value="Unassembled WGS sequence"/>
</dbReference>
<dbReference type="SUPFAM" id="SSF55073">
    <property type="entry name" value="Nucleotide cyclase"/>
    <property type="match status" value="1"/>
</dbReference>
<dbReference type="InterPro" id="IPR052155">
    <property type="entry name" value="Biofilm_reg_signaling"/>
</dbReference>
<dbReference type="Gene3D" id="3.30.450.20">
    <property type="entry name" value="PAS domain"/>
    <property type="match status" value="2"/>
</dbReference>
<evidence type="ECO:0000259" key="4">
    <source>
        <dbReference type="PROSITE" id="PS50887"/>
    </source>
</evidence>
<protein>
    <submittedName>
        <fullName evidence="5">EAL domain-containing protein</fullName>
    </submittedName>
</protein>
<dbReference type="InterPro" id="IPR000160">
    <property type="entry name" value="GGDEF_dom"/>
</dbReference>
<dbReference type="SUPFAM" id="SSF55785">
    <property type="entry name" value="PYP-like sensor domain (PAS domain)"/>
    <property type="match status" value="1"/>
</dbReference>
<feature type="transmembrane region" description="Helical" evidence="2">
    <location>
        <begin position="273"/>
        <end position="295"/>
    </location>
</feature>
<keyword evidence="6" id="KW-1185">Reference proteome</keyword>
<organism evidence="5 6">
    <name type="scientific">Ancylobacter oerskovii</name>
    <dbReference type="NCBI Taxonomy" id="459519"/>
    <lineage>
        <taxon>Bacteria</taxon>
        <taxon>Pseudomonadati</taxon>
        <taxon>Pseudomonadota</taxon>
        <taxon>Alphaproteobacteria</taxon>
        <taxon>Hyphomicrobiales</taxon>
        <taxon>Xanthobacteraceae</taxon>
        <taxon>Ancylobacter</taxon>
    </lineage>
</organism>
<dbReference type="SMART" id="SM00267">
    <property type="entry name" value="GGDEF"/>
    <property type="match status" value="1"/>
</dbReference>
<evidence type="ECO:0000256" key="2">
    <source>
        <dbReference type="SAM" id="Phobius"/>
    </source>
</evidence>
<accession>A0ABW4YXM7</accession>
<name>A0ABW4YXM7_9HYPH</name>
<keyword evidence="1" id="KW-0175">Coiled coil</keyword>
<dbReference type="InterPro" id="IPR035919">
    <property type="entry name" value="EAL_sf"/>
</dbReference>
<gene>
    <name evidence="5" type="ORF">ACFSNC_11880</name>
</gene>
<dbReference type="PANTHER" id="PTHR44757:SF2">
    <property type="entry name" value="BIOFILM ARCHITECTURE MAINTENANCE PROTEIN MBAA"/>
    <property type="match status" value="1"/>
</dbReference>
<dbReference type="PROSITE" id="PS50883">
    <property type="entry name" value="EAL"/>
    <property type="match status" value="1"/>
</dbReference>
<dbReference type="PANTHER" id="PTHR44757">
    <property type="entry name" value="DIGUANYLATE CYCLASE DGCP"/>
    <property type="match status" value="1"/>
</dbReference>
<dbReference type="PROSITE" id="PS50887">
    <property type="entry name" value="GGDEF"/>
    <property type="match status" value="1"/>
</dbReference>
<dbReference type="Gene3D" id="3.30.70.270">
    <property type="match status" value="1"/>
</dbReference>
<keyword evidence="2" id="KW-0472">Membrane</keyword>
<evidence type="ECO:0000313" key="5">
    <source>
        <dbReference type="EMBL" id="MFD2141105.1"/>
    </source>
</evidence>
<dbReference type="RefSeq" id="WP_213350366.1">
    <property type="nucleotide sequence ID" value="NZ_JAHBGB010000002.1"/>
</dbReference>
<evidence type="ECO:0000256" key="1">
    <source>
        <dbReference type="SAM" id="Coils"/>
    </source>
</evidence>
<dbReference type="EMBL" id="JBHUHD010000001">
    <property type="protein sequence ID" value="MFD2141105.1"/>
    <property type="molecule type" value="Genomic_DNA"/>
</dbReference>
<dbReference type="Pfam" id="PF00990">
    <property type="entry name" value="GGDEF"/>
    <property type="match status" value="1"/>
</dbReference>